<dbReference type="RefSeq" id="WP_313325495.1">
    <property type="nucleotide sequence ID" value="NZ_CP134878.1"/>
</dbReference>
<evidence type="ECO:0000256" key="4">
    <source>
        <dbReference type="ARBA" id="ARBA00022692"/>
    </source>
</evidence>
<feature type="transmembrane region" description="Helical" evidence="7">
    <location>
        <begin position="381"/>
        <end position="400"/>
    </location>
</feature>
<comment type="similarity">
    <text evidence="2">Belongs to the polysaccharide synthase family.</text>
</comment>
<dbReference type="Proteomes" id="UP001304515">
    <property type="component" value="Chromosome"/>
</dbReference>
<feature type="transmembrane region" description="Helical" evidence="7">
    <location>
        <begin position="113"/>
        <end position="133"/>
    </location>
</feature>
<keyword evidence="3" id="KW-1003">Cell membrane</keyword>
<evidence type="ECO:0000256" key="1">
    <source>
        <dbReference type="ARBA" id="ARBA00004651"/>
    </source>
</evidence>
<evidence type="ECO:0000256" key="7">
    <source>
        <dbReference type="SAM" id="Phobius"/>
    </source>
</evidence>
<dbReference type="EMBL" id="CP134890">
    <property type="protein sequence ID" value="WNM21612.1"/>
    <property type="molecule type" value="Genomic_DNA"/>
</dbReference>
<feature type="transmembrane region" description="Helical" evidence="7">
    <location>
        <begin position="41"/>
        <end position="60"/>
    </location>
</feature>
<feature type="transmembrane region" description="Helical" evidence="7">
    <location>
        <begin position="291"/>
        <end position="315"/>
    </location>
</feature>
<protein>
    <submittedName>
        <fullName evidence="8">Lipopolysaccharide biosynthesis protein</fullName>
    </submittedName>
</protein>
<feature type="transmembrane region" description="Helical" evidence="7">
    <location>
        <begin position="359"/>
        <end position="375"/>
    </location>
</feature>
<gene>
    <name evidence="9" type="ORF">RN605_13130</name>
    <name evidence="8" type="ORF">RN608_05960</name>
</gene>
<evidence type="ECO:0000313" key="10">
    <source>
        <dbReference type="Proteomes" id="UP001304515"/>
    </source>
</evidence>
<sequence>MSLNSATKKNVKWSFIETISLKLISFILSIILARLLSPSDFGLLAIINVFYLLTVLFIDGGLKEALIQKKDATNIDFSTMFWLNIFKGIFFYVLLFFLAPFIEEFYTYQNLAFYIRIQALSLIIESFGIIQIVKATKELNLKKITVARIPASLISFFVGIYMAFMGYGIMSLIIQQLVNVGIYAILLMYSIRYKPEFKFSIPSLRVLYSFGLKILAVSYISRVYVQSLNLVYGYYFKVSELGLFTKTKSLQGVPIEMIDTTFSKGLYPTMIKIQEHNRLLKKMFLFNVRRLTFLMVLINGILFFNGLEIITILLGPKWIEAVPFVKIAAVGSLFSPINTQVVSIFKAKGKPGFILKLEMIWKIVVLTLIIFLATFAHFQQILWMVVIINSIMGIVYLFYCSKLIEFQFKKEMKLIFFLFVWYYITGFMISEFSRVYLYEIQNVFKIIFFIVLYSVSGYLFGLRVKEFNLIKMIKFV</sequence>
<feature type="transmembrane region" description="Helical" evidence="7">
    <location>
        <begin position="145"/>
        <end position="167"/>
    </location>
</feature>
<keyword evidence="10" id="KW-1185">Reference proteome</keyword>
<accession>A0AA96J4B2</accession>
<proteinExistence type="inferred from homology"/>
<dbReference type="AlphaFoldDB" id="A0AA96F080"/>
<dbReference type="GO" id="GO:0005886">
    <property type="term" value="C:plasma membrane"/>
    <property type="evidence" value="ECO:0007669"/>
    <property type="project" value="UniProtKB-SubCell"/>
</dbReference>
<keyword evidence="4 7" id="KW-0812">Transmembrane</keyword>
<organism evidence="8">
    <name type="scientific">Flavobacterium capsici</name>
    <dbReference type="NCBI Taxonomy" id="3075618"/>
    <lineage>
        <taxon>Bacteria</taxon>
        <taxon>Pseudomonadati</taxon>
        <taxon>Bacteroidota</taxon>
        <taxon>Flavobacteriia</taxon>
        <taxon>Flavobacteriales</taxon>
        <taxon>Flavobacteriaceae</taxon>
        <taxon>Flavobacterium</taxon>
    </lineage>
</organism>
<feature type="transmembrane region" description="Helical" evidence="7">
    <location>
        <begin position="412"/>
        <end position="430"/>
    </location>
</feature>
<dbReference type="InterPro" id="IPR050833">
    <property type="entry name" value="Poly_Biosynth_Transport"/>
</dbReference>
<evidence type="ECO:0000256" key="6">
    <source>
        <dbReference type="ARBA" id="ARBA00023136"/>
    </source>
</evidence>
<keyword evidence="5 7" id="KW-1133">Transmembrane helix</keyword>
<feature type="transmembrane region" description="Helical" evidence="7">
    <location>
        <begin position="327"/>
        <end position="347"/>
    </location>
</feature>
<dbReference type="Pfam" id="PF13440">
    <property type="entry name" value="Polysacc_synt_3"/>
    <property type="match status" value="1"/>
</dbReference>
<accession>A0AA96F080</accession>
<feature type="transmembrane region" description="Helical" evidence="7">
    <location>
        <begin position="442"/>
        <end position="462"/>
    </location>
</feature>
<dbReference type="PANTHER" id="PTHR30250:SF10">
    <property type="entry name" value="LIPOPOLYSACCHARIDE BIOSYNTHESIS PROTEIN WZXC"/>
    <property type="match status" value="1"/>
</dbReference>
<evidence type="ECO:0000256" key="2">
    <source>
        <dbReference type="ARBA" id="ARBA00007430"/>
    </source>
</evidence>
<evidence type="ECO:0000256" key="5">
    <source>
        <dbReference type="ARBA" id="ARBA00022989"/>
    </source>
</evidence>
<comment type="subcellular location">
    <subcellularLocation>
        <location evidence="1">Cell membrane</location>
        <topology evidence="1">Multi-pass membrane protein</topology>
    </subcellularLocation>
</comment>
<evidence type="ECO:0000313" key="8">
    <source>
        <dbReference type="EMBL" id="WNM20222.1"/>
    </source>
</evidence>
<dbReference type="EMBL" id="CP134878">
    <property type="protein sequence ID" value="WNM20222.1"/>
    <property type="molecule type" value="Genomic_DNA"/>
</dbReference>
<feature type="transmembrane region" description="Helical" evidence="7">
    <location>
        <begin position="12"/>
        <end position="35"/>
    </location>
</feature>
<evidence type="ECO:0000313" key="9">
    <source>
        <dbReference type="EMBL" id="WNM21612.1"/>
    </source>
</evidence>
<feature type="transmembrane region" description="Helical" evidence="7">
    <location>
        <begin position="81"/>
        <end position="101"/>
    </location>
</feature>
<evidence type="ECO:0000256" key="3">
    <source>
        <dbReference type="ARBA" id="ARBA00022475"/>
    </source>
</evidence>
<name>A0AA96F080_9FLAO</name>
<dbReference type="PANTHER" id="PTHR30250">
    <property type="entry name" value="PST FAMILY PREDICTED COLANIC ACID TRANSPORTER"/>
    <property type="match status" value="1"/>
</dbReference>
<reference evidence="8 10" key="1">
    <citation type="submission" date="2023-09" db="EMBL/GenBank/DDBJ databases">
        <title>Flavobacterium sp. a novel bacteria isolate from Pepper rhizosphere.</title>
        <authorList>
            <person name="Peng Y."/>
            <person name="Lee J."/>
        </authorList>
    </citation>
    <scope>NUCLEOTIDE SEQUENCE</scope>
    <source>
        <strain evidence="8">PMR2A8</strain>
        <strain evidence="9 10">PMTSA4</strain>
    </source>
</reference>
<dbReference type="CDD" id="cd13127">
    <property type="entry name" value="MATE_tuaB_like"/>
    <property type="match status" value="1"/>
</dbReference>
<keyword evidence="6 7" id="KW-0472">Membrane</keyword>
<feature type="transmembrane region" description="Helical" evidence="7">
    <location>
        <begin position="173"/>
        <end position="191"/>
    </location>
</feature>
<dbReference type="KEGG" id="fcj:RN605_13130"/>